<dbReference type="AlphaFoldDB" id="A0A6J7UDV3"/>
<dbReference type="InterPro" id="IPR005467">
    <property type="entry name" value="His_kinase_dom"/>
</dbReference>
<evidence type="ECO:0000256" key="3">
    <source>
        <dbReference type="ARBA" id="ARBA00012438"/>
    </source>
</evidence>
<dbReference type="InterPro" id="IPR036097">
    <property type="entry name" value="HisK_dim/P_sf"/>
</dbReference>
<dbReference type="EMBL" id="CAFBPN010000016">
    <property type="protein sequence ID" value="CAB5014896.1"/>
    <property type="molecule type" value="Genomic_DNA"/>
</dbReference>
<keyword evidence="9" id="KW-0902">Two-component regulatory system</keyword>
<dbReference type="Pfam" id="PF00512">
    <property type="entry name" value="HisKA"/>
    <property type="match status" value="1"/>
</dbReference>
<keyword evidence="4" id="KW-0597">Phosphoprotein</keyword>
<evidence type="ECO:0000313" key="14">
    <source>
        <dbReference type="EMBL" id="CAB5014896.1"/>
    </source>
</evidence>
<dbReference type="CDD" id="cd00082">
    <property type="entry name" value="HisKA"/>
    <property type="match status" value="1"/>
</dbReference>
<name>A0A6J7UDV3_9ZZZZ</name>
<dbReference type="SMART" id="SM00387">
    <property type="entry name" value="HATPase_c"/>
    <property type="match status" value="1"/>
</dbReference>
<feature type="transmembrane region" description="Helical" evidence="11">
    <location>
        <begin position="163"/>
        <end position="183"/>
    </location>
</feature>
<dbReference type="PRINTS" id="PR00344">
    <property type="entry name" value="BCTRLSENSOR"/>
</dbReference>
<dbReference type="Pfam" id="PF00672">
    <property type="entry name" value="HAMP"/>
    <property type="match status" value="1"/>
</dbReference>
<feature type="domain" description="Histidine kinase" evidence="12">
    <location>
        <begin position="245"/>
        <end position="450"/>
    </location>
</feature>
<evidence type="ECO:0000256" key="5">
    <source>
        <dbReference type="ARBA" id="ARBA00022679"/>
    </source>
</evidence>
<dbReference type="InterPro" id="IPR003594">
    <property type="entry name" value="HATPase_dom"/>
</dbReference>
<evidence type="ECO:0000256" key="10">
    <source>
        <dbReference type="ARBA" id="ARBA00023136"/>
    </source>
</evidence>
<keyword evidence="7" id="KW-0418">Kinase</keyword>
<dbReference type="SUPFAM" id="SSF47384">
    <property type="entry name" value="Homodimeric domain of signal transducing histidine kinase"/>
    <property type="match status" value="1"/>
</dbReference>
<keyword evidence="6 11" id="KW-0812">Transmembrane</keyword>
<dbReference type="InterPro" id="IPR003661">
    <property type="entry name" value="HisK_dim/P_dom"/>
</dbReference>
<comment type="catalytic activity">
    <reaction evidence="1">
        <text>ATP + protein L-histidine = ADP + protein N-phospho-L-histidine.</text>
        <dbReference type="EC" id="2.7.13.3"/>
    </reaction>
</comment>
<dbReference type="SUPFAM" id="SSF55874">
    <property type="entry name" value="ATPase domain of HSP90 chaperone/DNA topoisomerase II/histidine kinase"/>
    <property type="match status" value="1"/>
</dbReference>
<evidence type="ECO:0000313" key="15">
    <source>
        <dbReference type="EMBL" id="CAB5064309.1"/>
    </source>
</evidence>
<dbReference type="InterPro" id="IPR004358">
    <property type="entry name" value="Sig_transdc_His_kin-like_C"/>
</dbReference>
<dbReference type="SMART" id="SM00304">
    <property type="entry name" value="HAMP"/>
    <property type="match status" value="1"/>
</dbReference>
<dbReference type="InterPro" id="IPR003660">
    <property type="entry name" value="HAMP_dom"/>
</dbReference>
<evidence type="ECO:0000256" key="7">
    <source>
        <dbReference type="ARBA" id="ARBA00022777"/>
    </source>
</evidence>
<dbReference type="CDD" id="cd06225">
    <property type="entry name" value="HAMP"/>
    <property type="match status" value="1"/>
</dbReference>
<dbReference type="Gene3D" id="3.30.565.10">
    <property type="entry name" value="Histidine kinase-like ATPase, C-terminal domain"/>
    <property type="match status" value="1"/>
</dbReference>
<comment type="subcellular location">
    <subcellularLocation>
        <location evidence="2">Membrane</location>
    </subcellularLocation>
</comment>
<keyword evidence="5" id="KW-0808">Transferase</keyword>
<sequence>MSLRSRLAIATGGIAFIAVGTLAAGAYIIASHELRSQVDASLSARASTIVREINRSFDQPRFPGRMSSPLGPTLLQPEFDAITQVIGINGSVLASLGPSELAVRADELVLAQSTTDGLSLLYNTTVAGSSYRVLTVSLPSGGALQLGRDITDIEDARAGMRTWLIVFGFGGIVMAAAAGWFIARRTSKPIEQLSASAVEIASTQDTSQLINIKASGEVADLVSSFNTMLQALGNSVAQQKQLVQDASHELRTPLTSLRANSELLERPDLPQHTREAIIHDIRAEIDELTALSSELSALASDQRSSEDPVLVDIGETVQEVVERAQRRSGRVVELHSASPAQVMLRPAQFDRAISNLIDNAIKFSPAGGKVDVFIKGTRIEVHDSGPGIAPEDRQFVFDRFYRAAATRAMPGSGLGLAIVKQFADIHRATTFVGASGTGGAMVGLDLAPTTTWGNGAHTVGTK</sequence>
<dbReference type="Pfam" id="PF02518">
    <property type="entry name" value="HATPase_c"/>
    <property type="match status" value="1"/>
</dbReference>
<dbReference type="EMBL" id="CAFBQU010000014">
    <property type="protein sequence ID" value="CAB5064309.1"/>
    <property type="molecule type" value="Genomic_DNA"/>
</dbReference>
<dbReference type="EC" id="2.7.13.3" evidence="3"/>
<dbReference type="GO" id="GO:0005886">
    <property type="term" value="C:plasma membrane"/>
    <property type="evidence" value="ECO:0007669"/>
    <property type="project" value="TreeGrafter"/>
</dbReference>
<evidence type="ECO:0000256" key="4">
    <source>
        <dbReference type="ARBA" id="ARBA00022553"/>
    </source>
</evidence>
<dbReference type="Gene3D" id="6.10.340.10">
    <property type="match status" value="1"/>
</dbReference>
<protein>
    <recommendedName>
        <fullName evidence="3">histidine kinase</fullName>
        <ecNumber evidence="3">2.7.13.3</ecNumber>
    </recommendedName>
</protein>
<evidence type="ECO:0000259" key="13">
    <source>
        <dbReference type="PROSITE" id="PS50885"/>
    </source>
</evidence>
<evidence type="ECO:0000256" key="9">
    <source>
        <dbReference type="ARBA" id="ARBA00023012"/>
    </source>
</evidence>
<dbReference type="SUPFAM" id="SSF158472">
    <property type="entry name" value="HAMP domain-like"/>
    <property type="match status" value="1"/>
</dbReference>
<dbReference type="CDD" id="cd00075">
    <property type="entry name" value="HATPase"/>
    <property type="match status" value="1"/>
</dbReference>
<evidence type="ECO:0000256" key="11">
    <source>
        <dbReference type="SAM" id="Phobius"/>
    </source>
</evidence>
<keyword evidence="10 11" id="KW-0472">Membrane</keyword>
<reference evidence="15" key="1">
    <citation type="submission" date="2020-05" db="EMBL/GenBank/DDBJ databases">
        <authorList>
            <person name="Chiriac C."/>
            <person name="Salcher M."/>
            <person name="Ghai R."/>
            <person name="Kavagutti S V."/>
        </authorList>
    </citation>
    <scope>NUCLEOTIDE SEQUENCE</scope>
</reference>
<feature type="domain" description="HAMP" evidence="13">
    <location>
        <begin position="184"/>
        <end position="237"/>
    </location>
</feature>
<keyword evidence="8 11" id="KW-1133">Transmembrane helix</keyword>
<dbReference type="PROSITE" id="PS50109">
    <property type="entry name" value="HIS_KIN"/>
    <property type="match status" value="1"/>
</dbReference>
<evidence type="ECO:0000259" key="12">
    <source>
        <dbReference type="PROSITE" id="PS50109"/>
    </source>
</evidence>
<evidence type="ECO:0000256" key="8">
    <source>
        <dbReference type="ARBA" id="ARBA00022989"/>
    </source>
</evidence>
<evidence type="ECO:0000256" key="6">
    <source>
        <dbReference type="ARBA" id="ARBA00022692"/>
    </source>
</evidence>
<organism evidence="15">
    <name type="scientific">freshwater metagenome</name>
    <dbReference type="NCBI Taxonomy" id="449393"/>
    <lineage>
        <taxon>unclassified sequences</taxon>
        <taxon>metagenomes</taxon>
        <taxon>ecological metagenomes</taxon>
    </lineage>
</organism>
<accession>A0A6J7UDV3</accession>
<dbReference type="GO" id="GO:0000155">
    <property type="term" value="F:phosphorelay sensor kinase activity"/>
    <property type="evidence" value="ECO:0007669"/>
    <property type="project" value="InterPro"/>
</dbReference>
<dbReference type="SMART" id="SM00388">
    <property type="entry name" value="HisKA"/>
    <property type="match status" value="1"/>
</dbReference>
<gene>
    <name evidence="14" type="ORF">UFOPK4098_00512</name>
    <name evidence="15" type="ORF">UFOPK4347_00725</name>
</gene>
<dbReference type="PROSITE" id="PS50885">
    <property type="entry name" value="HAMP"/>
    <property type="match status" value="1"/>
</dbReference>
<dbReference type="InterPro" id="IPR050428">
    <property type="entry name" value="TCS_sensor_his_kinase"/>
</dbReference>
<dbReference type="InterPro" id="IPR036890">
    <property type="entry name" value="HATPase_C_sf"/>
</dbReference>
<dbReference type="Gene3D" id="1.10.287.130">
    <property type="match status" value="1"/>
</dbReference>
<evidence type="ECO:0000256" key="2">
    <source>
        <dbReference type="ARBA" id="ARBA00004370"/>
    </source>
</evidence>
<dbReference type="PANTHER" id="PTHR45436">
    <property type="entry name" value="SENSOR HISTIDINE KINASE YKOH"/>
    <property type="match status" value="1"/>
</dbReference>
<proteinExistence type="predicted"/>
<evidence type="ECO:0000256" key="1">
    <source>
        <dbReference type="ARBA" id="ARBA00000085"/>
    </source>
</evidence>
<dbReference type="PANTHER" id="PTHR45436:SF5">
    <property type="entry name" value="SENSOR HISTIDINE KINASE TRCS"/>
    <property type="match status" value="1"/>
</dbReference>